<keyword evidence="9 14" id="KW-0326">Glycosidase</keyword>
<organism evidence="17 18">
    <name type="scientific">Actinomadura luzonensis</name>
    <dbReference type="NCBI Taxonomy" id="2805427"/>
    <lineage>
        <taxon>Bacteria</taxon>
        <taxon>Bacillati</taxon>
        <taxon>Actinomycetota</taxon>
        <taxon>Actinomycetes</taxon>
        <taxon>Streptosporangiales</taxon>
        <taxon>Thermomonosporaceae</taxon>
        <taxon>Actinomadura</taxon>
    </lineage>
</organism>
<dbReference type="RefSeq" id="WP_247815300.1">
    <property type="nucleotide sequence ID" value="NZ_JAKRKC020000001.1"/>
</dbReference>
<keyword evidence="18" id="KW-1185">Reference proteome</keyword>
<evidence type="ECO:0000313" key="18">
    <source>
        <dbReference type="Proteomes" id="UP001317259"/>
    </source>
</evidence>
<evidence type="ECO:0000256" key="15">
    <source>
        <dbReference type="SAM" id="MobiDB-lite"/>
    </source>
</evidence>
<proteinExistence type="inferred from homology"/>
<evidence type="ECO:0000256" key="6">
    <source>
        <dbReference type="ARBA" id="ARBA00022490"/>
    </source>
</evidence>
<dbReference type="Pfam" id="PF02922">
    <property type="entry name" value="CBM_48"/>
    <property type="match status" value="1"/>
</dbReference>
<feature type="domain" description="Glycosyl hydrolase family 13 catalytic" evidence="16">
    <location>
        <begin position="126"/>
        <end position="470"/>
    </location>
</feature>
<dbReference type="Gene3D" id="3.20.20.80">
    <property type="entry name" value="Glycosidases"/>
    <property type="match status" value="1"/>
</dbReference>
<comment type="caution">
    <text evidence="17">The sequence shown here is derived from an EMBL/GenBank/DDBJ whole genome shotgun (WGS) entry which is preliminary data.</text>
</comment>
<evidence type="ECO:0000256" key="12">
    <source>
        <dbReference type="ARBA" id="ARBA00034013"/>
    </source>
</evidence>
<dbReference type="Gene3D" id="1.10.10.760">
    <property type="entry name" value="E-set domains of sugar-utilizing enzymes"/>
    <property type="match status" value="1"/>
</dbReference>
<dbReference type="EMBL" id="JAKRKC020000001">
    <property type="protein sequence ID" value="MCK2215755.1"/>
    <property type="molecule type" value="Genomic_DNA"/>
</dbReference>
<evidence type="ECO:0000256" key="13">
    <source>
        <dbReference type="NCBIfam" id="TIGR02402"/>
    </source>
</evidence>
<reference evidence="17 18" key="1">
    <citation type="submission" date="2022-04" db="EMBL/GenBank/DDBJ databases">
        <title>Genome draft of Actinomadura sp. ATCC 31491.</title>
        <authorList>
            <person name="Shi X."/>
            <person name="Du Y."/>
        </authorList>
    </citation>
    <scope>NUCLEOTIDE SEQUENCE [LARGE SCALE GENOMIC DNA]</scope>
    <source>
        <strain evidence="17 18">ATCC 31491</strain>
    </source>
</reference>
<keyword evidence="8" id="KW-0119">Carbohydrate metabolism</keyword>
<comment type="subcellular location">
    <subcellularLocation>
        <location evidence="1">Cytoplasm</location>
    </subcellularLocation>
</comment>
<dbReference type="PIRSF" id="PIRSF006337">
    <property type="entry name" value="Trehalose_TreZ"/>
    <property type="match status" value="1"/>
</dbReference>
<dbReference type="CDD" id="cd11325">
    <property type="entry name" value="AmyAc_GTHase"/>
    <property type="match status" value="1"/>
</dbReference>
<accession>A0ABT0FTU6</accession>
<comment type="pathway">
    <text evidence="2 14">Glycan biosynthesis; trehalose biosynthesis.</text>
</comment>
<evidence type="ECO:0000256" key="5">
    <source>
        <dbReference type="ARBA" id="ARBA00015938"/>
    </source>
</evidence>
<gene>
    <name evidence="17" type="primary">treZ</name>
    <name evidence="17" type="ORF">MF672_018435</name>
</gene>
<keyword evidence="7 14" id="KW-0378">Hydrolase</keyword>
<dbReference type="InterPro" id="IPR006047">
    <property type="entry name" value="GH13_cat_dom"/>
</dbReference>
<evidence type="ECO:0000259" key="16">
    <source>
        <dbReference type="SMART" id="SM00642"/>
    </source>
</evidence>
<dbReference type="CDD" id="cd02853">
    <property type="entry name" value="E_set_MTHase_like_N"/>
    <property type="match status" value="1"/>
</dbReference>
<evidence type="ECO:0000256" key="3">
    <source>
        <dbReference type="ARBA" id="ARBA00008061"/>
    </source>
</evidence>
<evidence type="ECO:0000256" key="8">
    <source>
        <dbReference type="ARBA" id="ARBA00023277"/>
    </source>
</evidence>
<evidence type="ECO:0000256" key="7">
    <source>
        <dbReference type="ARBA" id="ARBA00022801"/>
    </source>
</evidence>
<evidence type="ECO:0000256" key="4">
    <source>
        <dbReference type="ARBA" id="ARBA00012268"/>
    </source>
</evidence>
<keyword evidence="6" id="KW-0963">Cytoplasm</keyword>
<dbReference type="InterPro" id="IPR044901">
    <property type="entry name" value="Trehalose_TreZ_E-set_sf"/>
</dbReference>
<name>A0ABT0FTU6_9ACTN</name>
<dbReference type="Proteomes" id="UP001317259">
    <property type="component" value="Unassembled WGS sequence"/>
</dbReference>
<dbReference type="EC" id="3.2.1.141" evidence="4 13"/>
<dbReference type="Gene3D" id="2.60.40.10">
    <property type="entry name" value="Immunoglobulins"/>
    <property type="match status" value="1"/>
</dbReference>
<dbReference type="InterPro" id="IPR013783">
    <property type="entry name" value="Ig-like_fold"/>
</dbReference>
<feature type="region of interest" description="Disordered" evidence="15">
    <location>
        <begin position="78"/>
        <end position="99"/>
    </location>
</feature>
<dbReference type="SUPFAM" id="SSF81296">
    <property type="entry name" value="E set domains"/>
    <property type="match status" value="1"/>
</dbReference>
<evidence type="ECO:0000313" key="17">
    <source>
        <dbReference type="EMBL" id="MCK2215755.1"/>
    </source>
</evidence>
<dbReference type="InterPro" id="IPR012768">
    <property type="entry name" value="Trehalose_TreZ"/>
</dbReference>
<dbReference type="InterPro" id="IPR017853">
    <property type="entry name" value="GH"/>
</dbReference>
<evidence type="ECO:0000256" key="11">
    <source>
        <dbReference type="ARBA" id="ARBA00033284"/>
    </source>
</evidence>
<dbReference type="PANTHER" id="PTHR43651:SF11">
    <property type="entry name" value="MALTO-OLIGOSYLTREHALOSE TREHALOHYDROLASE"/>
    <property type="match status" value="1"/>
</dbReference>
<dbReference type="NCBIfam" id="TIGR02402">
    <property type="entry name" value="trehalose_TreZ"/>
    <property type="match status" value="1"/>
</dbReference>
<evidence type="ECO:0000256" key="10">
    <source>
        <dbReference type="ARBA" id="ARBA00032057"/>
    </source>
</evidence>
<evidence type="ECO:0000256" key="2">
    <source>
        <dbReference type="ARBA" id="ARBA00005199"/>
    </source>
</evidence>
<dbReference type="Pfam" id="PF00128">
    <property type="entry name" value="Alpha-amylase"/>
    <property type="match status" value="1"/>
</dbReference>
<dbReference type="InterPro" id="IPR004193">
    <property type="entry name" value="Glyco_hydro_13_N"/>
</dbReference>
<comment type="similarity">
    <text evidence="3 14">Belongs to the glycosyl hydrolase 13 family.</text>
</comment>
<comment type="catalytic activity">
    <reaction evidence="12 14">
        <text>hydrolysis of (1-&gt;4)-alpha-D-glucosidic linkage in 4-alpha-D-[(1-&gt;4)-alpha-D-glucanosyl]n trehalose to yield trehalose and (1-&gt;4)-alpha-D-glucan.</text>
        <dbReference type="EC" id="3.2.1.141"/>
    </reaction>
</comment>
<dbReference type="PANTHER" id="PTHR43651">
    <property type="entry name" value="1,4-ALPHA-GLUCAN-BRANCHING ENZYME"/>
    <property type="match status" value="1"/>
</dbReference>
<evidence type="ECO:0000256" key="1">
    <source>
        <dbReference type="ARBA" id="ARBA00004496"/>
    </source>
</evidence>
<sequence length="600" mass="66353">MREVRAGRNRRVVERFRAGRRREGERVAHEFRVWAPERERVELVLGERRLPMRRSSGGWWERAVADAGPGTDYAYALDGGPPRPDPRSPYQPRGPHGPSRLVDHAAFPWSDDGWRGTPLPGAVLYELHVGTFSPAGTFDGVIERLPHLAELGVDAIELMPVAEFSGRRGWGYDGVSLYAPHHAYGGPDGLKRLVDACHAHGLGVVMDVVYNHLGPSGNYLPQFGPYFTGRHTTNWGDGVNFDGPGSGEVRSFVIDNALMWLRDYHCDGLRLDAVHAIADDSAAHLLEQLAEEVAELSAHVRRPLFLIAESDLNDPRFVRPREAGGYGLDAAWADEWHHALHAALTGERDGYYSEFGPLTLLAKALRQAWVYDGTWSPHRGRVHGRSPAGLPGHRFVVCAQNHDQVGNRAQGERAPALMSEGRLRVAAALLLTAPFTPMLFQGEEWGATTPFQYFTDHEDPELGRAVSEGRRREFAGFGWEPEQVPDPQDPATFERSRLDWSEPGKESHARLLAWHRELIALRRRVPALTDGRLDRVRAGCDEEAGLVTVERGPVLVAANLGGRARTVPGRRRLLAASDPGITLSGTDLTLPPDTVAILED</sequence>
<dbReference type="InterPro" id="IPR014756">
    <property type="entry name" value="Ig_E-set"/>
</dbReference>
<protein>
    <recommendedName>
        <fullName evidence="5 13">Malto-oligosyltrehalose trehalohydrolase</fullName>
        <shortName evidence="14">MTHase</shortName>
        <ecNumber evidence="4 13">3.2.1.141</ecNumber>
    </recommendedName>
    <alternativeName>
        <fullName evidence="11 14">4-alpha-D-((1-&gt;4)-alpha-D-glucano)trehalose trehalohydrolase</fullName>
    </alternativeName>
    <alternativeName>
        <fullName evidence="10 14">Maltooligosyl trehalose trehalohydrolase</fullName>
    </alternativeName>
</protein>
<dbReference type="SMART" id="SM00642">
    <property type="entry name" value="Aamy"/>
    <property type="match status" value="1"/>
</dbReference>
<evidence type="ECO:0000256" key="14">
    <source>
        <dbReference type="PIRNR" id="PIRNR006337"/>
    </source>
</evidence>
<dbReference type="SUPFAM" id="SSF51445">
    <property type="entry name" value="(Trans)glycosidases"/>
    <property type="match status" value="1"/>
</dbReference>
<evidence type="ECO:0000256" key="9">
    <source>
        <dbReference type="ARBA" id="ARBA00023295"/>
    </source>
</evidence>